<dbReference type="GO" id="GO:0000301">
    <property type="term" value="P:retrograde transport, vesicle recycling within Golgi"/>
    <property type="evidence" value="ECO:0007669"/>
    <property type="project" value="TreeGrafter"/>
</dbReference>
<dbReference type="GO" id="GO:0000139">
    <property type="term" value="C:Golgi membrane"/>
    <property type="evidence" value="ECO:0007669"/>
    <property type="project" value="UniProtKB-SubCell"/>
</dbReference>
<feature type="coiled-coil region" evidence="7">
    <location>
        <begin position="437"/>
        <end position="499"/>
    </location>
</feature>
<evidence type="ECO:0000256" key="1">
    <source>
        <dbReference type="ARBA" id="ARBA00004394"/>
    </source>
</evidence>
<gene>
    <name evidence="9" type="ORF">Cni_G28863</name>
</gene>
<proteinExistence type="predicted"/>
<accession>A0AAQ3QP50</accession>
<keyword evidence="10" id="KW-1185">Reference proteome</keyword>
<keyword evidence="6" id="KW-0472">Membrane</keyword>
<dbReference type="PANTHER" id="PTHR13815">
    <property type="entry name" value="GOLGIN-84"/>
    <property type="match status" value="1"/>
</dbReference>
<feature type="coiled-coil region" evidence="7">
    <location>
        <begin position="294"/>
        <end position="406"/>
    </location>
</feature>
<evidence type="ECO:0000256" key="4">
    <source>
        <dbReference type="ARBA" id="ARBA00023034"/>
    </source>
</evidence>
<comment type="subcellular location">
    <subcellularLocation>
        <location evidence="1">Golgi apparatus membrane</location>
    </subcellularLocation>
</comment>
<keyword evidence="4" id="KW-0333">Golgi apparatus</keyword>
<feature type="compositionally biased region" description="Low complexity" evidence="8">
    <location>
        <begin position="165"/>
        <end position="178"/>
    </location>
</feature>
<evidence type="ECO:0000256" key="5">
    <source>
        <dbReference type="ARBA" id="ARBA00023054"/>
    </source>
</evidence>
<keyword evidence="3" id="KW-1133">Transmembrane helix</keyword>
<sequence>MANWISSKLKAAESILQHIDQQAAESLGKGEGSQSPSDEVLEAIPKKTDQSRPLKYQLPKKSSPPPPPLSPGVGRPVTAPLPSPTVSETSVADGDWTELLSSVEPASSLPPHRGGSRKAAALPSPVARGVRRGPGGVLNDSGGSDVAAKDGTVDNAPGDEDRSKSSGLKPSRRSSSLLNLTKELFKQEFQAGDGDRTRSRGSDVDLEVLDVKDEVDVGDASKSASNGDSRATSIVRSSVSKDELKSTSGSDEESSNSTSTSDSDEEVRQRREERRRKKEQMMAEKMVAIAAAAIRERENIVARLEGEKQSLEKILDEREKKQAQEASELQSSMFHTMEAVEIEKQKHNSTMMEALATLAELETANAELAKSLATAQMNLEREVYLVGELRQQVELKEVALEEHRRKIFKMHESSPSLDEVQSLKRSQIKQEVLDAEYSFVCDKLSKLKDKAKKLEEDVEITRRDIIHPTEVEIELKKRLDQLTDRLIQKQVQVETLSSEKATLVLRIETVSRLLDEDGLSADYAENYGSVGSFEIVDIESGSRQLSSSALRPAIRDKIKTGQRQLGSILRQLDFVFSIGVIYLRRNKKAQVLSLIYLLCLHLWVIYILNSNSHVSESTKSGAVYSLETINKTTGS</sequence>
<evidence type="ECO:0000256" key="6">
    <source>
        <dbReference type="ARBA" id="ARBA00023136"/>
    </source>
</evidence>
<dbReference type="PANTHER" id="PTHR13815:SF5">
    <property type="entry name" value="GOLGIN CANDIDATE 2"/>
    <property type="match status" value="1"/>
</dbReference>
<evidence type="ECO:0000256" key="8">
    <source>
        <dbReference type="SAM" id="MobiDB-lite"/>
    </source>
</evidence>
<protein>
    <submittedName>
        <fullName evidence="9">Golgin candidate 2 isoform X1</fullName>
    </submittedName>
</protein>
<keyword evidence="2" id="KW-0812">Transmembrane</keyword>
<dbReference type="GO" id="GO:0031985">
    <property type="term" value="C:Golgi cisterna"/>
    <property type="evidence" value="ECO:0007669"/>
    <property type="project" value="TreeGrafter"/>
</dbReference>
<dbReference type="Pfam" id="PF09787">
    <property type="entry name" value="Golgin_A5"/>
    <property type="match status" value="1"/>
</dbReference>
<evidence type="ECO:0000256" key="7">
    <source>
        <dbReference type="SAM" id="Coils"/>
    </source>
</evidence>
<organism evidence="9 10">
    <name type="scientific">Canna indica</name>
    <name type="common">Indian-shot</name>
    <dbReference type="NCBI Taxonomy" id="4628"/>
    <lineage>
        <taxon>Eukaryota</taxon>
        <taxon>Viridiplantae</taxon>
        <taxon>Streptophyta</taxon>
        <taxon>Embryophyta</taxon>
        <taxon>Tracheophyta</taxon>
        <taxon>Spermatophyta</taxon>
        <taxon>Magnoliopsida</taxon>
        <taxon>Liliopsida</taxon>
        <taxon>Zingiberales</taxon>
        <taxon>Cannaceae</taxon>
        <taxon>Canna</taxon>
    </lineage>
</organism>
<evidence type="ECO:0000256" key="3">
    <source>
        <dbReference type="ARBA" id="ARBA00022989"/>
    </source>
</evidence>
<dbReference type="GO" id="GO:0007030">
    <property type="term" value="P:Golgi organization"/>
    <property type="evidence" value="ECO:0007669"/>
    <property type="project" value="InterPro"/>
</dbReference>
<evidence type="ECO:0000256" key="2">
    <source>
        <dbReference type="ARBA" id="ARBA00022692"/>
    </source>
</evidence>
<evidence type="ECO:0000313" key="9">
    <source>
        <dbReference type="EMBL" id="WOL20061.1"/>
    </source>
</evidence>
<feature type="region of interest" description="Disordered" evidence="8">
    <location>
        <begin position="22"/>
        <end position="281"/>
    </location>
</feature>
<dbReference type="AlphaFoldDB" id="A0AAQ3QP50"/>
<feature type="compositionally biased region" description="Polar residues" evidence="8">
    <location>
        <begin position="222"/>
        <end position="238"/>
    </location>
</feature>
<keyword evidence="5 7" id="KW-0175">Coiled coil</keyword>
<name>A0AAQ3QP50_9LILI</name>
<dbReference type="Proteomes" id="UP001327560">
    <property type="component" value="Chromosome 9"/>
</dbReference>
<evidence type="ECO:0000313" key="10">
    <source>
        <dbReference type="Proteomes" id="UP001327560"/>
    </source>
</evidence>
<dbReference type="InterPro" id="IPR019177">
    <property type="entry name" value="Golgin_subfamily_A_member_5"/>
</dbReference>
<dbReference type="EMBL" id="CP136898">
    <property type="protein sequence ID" value="WOL20061.1"/>
    <property type="molecule type" value="Genomic_DNA"/>
</dbReference>
<feature type="compositionally biased region" description="Basic and acidic residues" evidence="8">
    <location>
        <begin position="193"/>
        <end position="215"/>
    </location>
</feature>
<reference evidence="9 10" key="1">
    <citation type="submission" date="2023-10" db="EMBL/GenBank/DDBJ databases">
        <title>Chromosome-scale genome assembly provides insights into flower coloration mechanisms of Canna indica.</title>
        <authorList>
            <person name="Li C."/>
        </authorList>
    </citation>
    <scope>NUCLEOTIDE SEQUENCE [LARGE SCALE GENOMIC DNA]</scope>
    <source>
        <tissue evidence="9">Flower</tissue>
    </source>
</reference>